<gene>
    <name evidence="1" type="ORF">RclHR1_11350009</name>
</gene>
<protein>
    <submittedName>
        <fullName evidence="1">Uncharacterized protein</fullName>
    </submittedName>
</protein>
<keyword evidence="2" id="KW-1185">Reference proteome</keyword>
<evidence type="ECO:0000313" key="2">
    <source>
        <dbReference type="Proteomes" id="UP000247702"/>
    </source>
</evidence>
<evidence type="ECO:0000313" key="1">
    <source>
        <dbReference type="EMBL" id="GBB84783.1"/>
    </source>
</evidence>
<reference evidence="1 2" key="1">
    <citation type="submission" date="2017-11" db="EMBL/GenBank/DDBJ databases">
        <title>The genome of Rhizophagus clarus HR1 reveals common genetic basis of auxotrophy among arbuscular mycorrhizal fungi.</title>
        <authorList>
            <person name="Kobayashi Y."/>
        </authorList>
    </citation>
    <scope>NUCLEOTIDE SEQUENCE [LARGE SCALE GENOMIC DNA]</scope>
    <source>
        <strain evidence="1 2">HR1</strain>
    </source>
</reference>
<accession>A0A2Z6Q3U8</accession>
<dbReference type="Proteomes" id="UP000247702">
    <property type="component" value="Unassembled WGS sequence"/>
</dbReference>
<organism evidence="1 2">
    <name type="scientific">Rhizophagus clarus</name>
    <dbReference type="NCBI Taxonomy" id="94130"/>
    <lineage>
        <taxon>Eukaryota</taxon>
        <taxon>Fungi</taxon>
        <taxon>Fungi incertae sedis</taxon>
        <taxon>Mucoromycota</taxon>
        <taxon>Glomeromycotina</taxon>
        <taxon>Glomeromycetes</taxon>
        <taxon>Glomerales</taxon>
        <taxon>Glomeraceae</taxon>
        <taxon>Rhizophagus</taxon>
    </lineage>
</organism>
<dbReference type="AlphaFoldDB" id="A0A2Z6Q3U8"/>
<proteinExistence type="predicted"/>
<name>A0A2Z6Q3U8_9GLOM</name>
<comment type="caution">
    <text evidence="1">The sequence shown here is derived from an EMBL/GenBank/DDBJ whole genome shotgun (WGS) entry which is preliminary data.</text>
</comment>
<dbReference type="EMBL" id="BEXD01000153">
    <property type="protein sequence ID" value="GBB84783.1"/>
    <property type="molecule type" value="Genomic_DNA"/>
</dbReference>
<sequence>MNQFNLKLHFETDHCPELHFEADDCPELYFETDHCPELYFERTIKSRTPLGADYDISKSGTSLEADYCNLKKWTKLFRRSRTLIRSGPCFLSFLGLEEADHGISKVQNSKWTEDGHHLAVDQIYVFPEASRGIQSFPDVYWMNFED</sequence>